<name>A0A9D2DY31_9FIRM</name>
<keyword evidence="11 15" id="KW-0819">tRNA processing</keyword>
<dbReference type="NCBIfam" id="TIGR00088">
    <property type="entry name" value="trmD"/>
    <property type="match status" value="1"/>
</dbReference>
<dbReference type="InterPro" id="IPR029028">
    <property type="entry name" value="Alpha/beta_knot_MTases"/>
</dbReference>
<dbReference type="EC" id="2.1.1.228" evidence="5 15"/>
<dbReference type="HAMAP" id="MF_00605">
    <property type="entry name" value="TrmD"/>
    <property type="match status" value="1"/>
</dbReference>
<gene>
    <name evidence="15 19" type="primary">trmD</name>
    <name evidence="19" type="ORF">H9812_08030</name>
</gene>
<dbReference type="InterPro" id="IPR002649">
    <property type="entry name" value="tRNA_m1G_MeTrfase_TrmD"/>
</dbReference>
<comment type="function">
    <text evidence="1 15 17">Specifically methylates guanosine-37 in various tRNAs.</text>
</comment>
<feature type="binding site" evidence="15 16">
    <location>
        <position position="110"/>
    </location>
    <ligand>
        <name>S-adenosyl-L-methionine</name>
        <dbReference type="ChEBI" id="CHEBI:59789"/>
    </ligand>
</feature>
<evidence type="ECO:0000256" key="11">
    <source>
        <dbReference type="ARBA" id="ARBA00022694"/>
    </source>
</evidence>
<evidence type="ECO:0000256" key="7">
    <source>
        <dbReference type="ARBA" id="ARBA00022490"/>
    </source>
</evidence>
<comment type="subunit">
    <text evidence="4 15 17">Homodimer.</text>
</comment>
<evidence type="ECO:0000256" key="9">
    <source>
        <dbReference type="ARBA" id="ARBA00022679"/>
    </source>
</evidence>
<evidence type="ECO:0000256" key="6">
    <source>
        <dbReference type="ARBA" id="ARBA00014679"/>
    </source>
</evidence>
<keyword evidence="10 15" id="KW-0949">S-adenosyl-L-methionine</keyword>
<dbReference type="GO" id="GO:0002939">
    <property type="term" value="P:tRNA N1-guanine methylation"/>
    <property type="evidence" value="ECO:0007669"/>
    <property type="project" value="TreeGrafter"/>
</dbReference>
<evidence type="ECO:0000256" key="8">
    <source>
        <dbReference type="ARBA" id="ARBA00022603"/>
    </source>
</evidence>
<dbReference type="CDD" id="cd18080">
    <property type="entry name" value="TrmD-like"/>
    <property type="match status" value="1"/>
</dbReference>
<dbReference type="PIRSF" id="PIRSF000386">
    <property type="entry name" value="tRNA_mtase"/>
    <property type="match status" value="1"/>
</dbReference>
<evidence type="ECO:0000256" key="14">
    <source>
        <dbReference type="ARBA" id="ARBA00047783"/>
    </source>
</evidence>
<comment type="subcellular location">
    <subcellularLocation>
        <location evidence="2 15 17">Cytoplasm</location>
    </subcellularLocation>
</comment>
<protein>
    <recommendedName>
        <fullName evidence="6 15">tRNA (guanine-N(1)-)-methyltransferase</fullName>
        <ecNumber evidence="5 15">2.1.1.228</ecNumber>
    </recommendedName>
    <alternativeName>
        <fullName evidence="12 15">M1G-methyltransferase</fullName>
    </alternativeName>
    <alternativeName>
        <fullName evidence="13 15">tRNA [GM37] methyltransferase</fullName>
    </alternativeName>
</protein>
<comment type="similarity">
    <text evidence="3 15 17">Belongs to the RNA methyltransferase TrmD family.</text>
</comment>
<evidence type="ECO:0000256" key="3">
    <source>
        <dbReference type="ARBA" id="ARBA00007630"/>
    </source>
</evidence>
<keyword evidence="9 15" id="KW-0808">Transferase</keyword>
<evidence type="ECO:0000256" key="5">
    <source>
        <dbReference type="ARBA" id="ARBA00012807"/>
    </source>
</evidence>
<evidence type="ECO:0000313" key="19">
    <source>
        <dbReference type="EMBL" id="HIZ25392.1"/>
    </source>
</evidence>
<dbReference type="InterPro" id="IPR029026">
    <property type="entry name" value="tRNA_m1G_MTases_N"/>
</dbReference>
<proteinExistence type="inferred from homology"/>
<dbReference type="InterPro" id="IPR023148">
    <property type="entry name" value="tRNA_m1G_MeTrfase_C_sf"/>
</dbReference>
<evidence type="ECO:0000313" key="20">
    <source>
        <dbReference type="Proteomes" id="UP000824044"/>
    </source>
</evidence>
<evidence type="ECO:0000256" key="15">
    <source>
        <dbReference type="HAMAP-Rule" id="MF_00605"/>
    </source>
</evidence>
<feature type="domain" description="tRNA methyltransferase TRMD/TRM10-type" evidence="18">
    <location>
        <begin position="1"/>
        <end position="221"/>
    </location>
</feature>
<reference evidence="19" key="2">
    <citation type="submission" date="2021-04" db="EMBL/GenBank/DDBJ databases">
        <authorList>
            <person name="Gilroy R."/>
        </authorList>
    </citation>
    <scope>NUCLEOTIDE SEQUENCE</scope>
    <source>
        <strain evidence="19">CHK33-5263</strain>
    </source>
</reference>
<evidence type="ECO:0000256" key="10">
    <source>
        <dbReference type="ARBA" id="ARBA00022691"/>
    </source>
</evidence>
<comment type="caution">
    <text evidence="19">The sequence shown here is derived from an EMBL/GenBank/DDBJ whole genome shotgun (WGS) entry which is preliminary data.</text>
</comment>
<dbReference type="SUPFAM" id="SSF75217">
    <property type="entry name" value="alpha/beta knot"/>
    <property type="match status" value="1"/>
</dbReference>
<dbReference type="AlphaFoldDB" id="A0A9D2DY31"/>
<comment type="catalytic activity">
    <reaction evidence="14 15 17">
        <text>guanosine(37) in tRNA + S-adenosyl-L-methionine = N(1)-methylguanosine(37) in tRNA + S-adenosyl-L-homocysteine + H(+)</text>
        <dbReference type="Rhea" id="RHEA:36899"/>
        <dbReference type="Rhea" id="RHEA-COMP:10145"/>
        <dbReference type="Rhea" id="RHEA-COMP:10147"/>
        <dbReference type="ChEBI" id="CHEBI:15378"/>
        <dbReference type="ChEBI" id="CHEBI:57856"/>
        <dbReference type="ChEBI" id="CHEBI:59789"/>
        <dbReference type="ChEBI" id="CHEBI:73542"/>
        <dbReference type="ChEBI" id="CHEBI:74269"/>
        <dbReference type="EC" id="2.1.1.228"/>
    </reaction>
</comment>
<evidence type="ECO:0000256" key="1">
    <source>
        <dbReference type="ARBA" id="ARBA00002634"/>
    </source>
</evidence>
<dbReference type="InterPro" id="IPR016009">
    <property type="entry name" value="tRNA_MeTrfase_TRMD/TRM10"/>
</dbReference>
<evidence type="ECO:0000256" key="2">
    <source>
        <dbReference type="ARBA" id="ARBA00004496"/>
    </source>
</evidence>
<keyword evidence="7 15" id="KW-0963">Cytoplasm</keyword>
<dbReference type="PANTHER" id="PTHR46417:SF1">
    <property type="entry name" value="TRNA (GUANINE-N(1)-)-METHYLTRANSFERASE"/>
    <property type="match status" value="1"/>
</dbReference>
<dbReference type="GO" id="GO:0005829">
    <property type="term" value="C:cytosol"/>
    <property type="evidence" value="ECO:0007669"/>
    <property type="project" value="TreeGrafter"/>
</dbReference>
<dbReference type="NCBIfam" id="NF000648">
    <property type="entry name" value="PRK00026.1"/>
    <property type="match status" value="1"/>
</dbReference>
<dbReference type="GO" id="GO:0052906">
    <property type="term" value="F:tRNA (guanine(37)-N1)-methyltransferase activity"/>
    <property type="evidence" value="ECO:0007669"/>
    <property type="project" value="UniProtKB-UniRule"/>
</dbReference>
<dbReference type="Gene3D" id="3.40.1280.10">
    <property type="match status" value="1"/>
</dbReference>
<evidence type="ECO:0000259" key="18">
    <source>
        <dbReference type="Pfam" id="PF01746"/>
    </source>
</evidence>
<evidence type="ECO:0000256" key="4">
    <source>
        <dbReference type="ARBA" id="ARBA00011738"/>
    </source>
</evidence>
<feature type="binding site" evidence="15 16">
    <location>
        <begin position="130"/>
        <end position="135"/>
    </location>
    <ligand>
        <name>S-adenosyl-L-methionine</name>
        <dbReference type="ChEBI" id="CHEBI:59789"/>
    </ligand>
</feature>
<dbReference type="Pfam" id="PF01746">
    <property type="entry name" value="tRNA_m1G_MT"/>
    <property type="match status" value="1"/>
</dbReference>
<organism evidence="19 20">
    <name type="scientific">Candidatus Gallimonas intestinigallinarum</name>
    <dbReference type="NCBI Taxonomy" id="2838604"/>
    <lineage>
        <taxon>Bacteria</taxon>
        <taxon>Bacillati</taxon>
        <taxon>Bacillota</taxon>
        <taxon>Clostridia</taxon>
        <taxon>Candidatus Gallimonas</taxon>
    </lineage>
</organism>
<dbReference type="PANTHER" id="PTHR46417">
    <property type="entry name" value="TRNA (GUANINE-N(1)-)-METHYLTRANSFERASE"/>
    <property type="match status" value="1"/>
</dbReference>
<keyword evidence="8 15" id="KW-0489">Methyltransferase</keyword>
<evidence type="ECO:0000256" key="13">
    <source>
        <dbReference type="ARBA" id="ARBA00033392"/>
    </source>
</evidence>
<evidence type="ECO:0000256" key="12">
    <source>
        <dbReference type="ARBA" id="ARBA00029736"/>
    </source>
</evidence>
<dbReference type="EMBL" id="DXBS01000148">
    <property type="protein sequence ID" value="HIZ25392.1"/>
    <property type="molecule type" value="Genomic_DNA"/>
</dbReference>
<sequence>MKIAILTLIPEMFTALSASILGRAQKEGKLELNIVNIRDYTEDKHLKCDDYPFGGGAGMVMMAQPVGSAIEAVDHDHTARRIYLSPKGATFTQQKVFELVEEEHLVLLCGHYEGVDQRAIDLFIDEELSIGDYVLTGGELPAMVVVDCVARYVDGVLSPESLVQESFSENLLEYPQYTRPVEYRGLRVPDVLRSGNHAEIDKWRREQAIAVTKKYRPDLLEDKS</sequence>
<evidence type="ECO:0000256" key="17">
    <source>
        <dbReference type="RuleBase" id="RU003464"/>
    </source>
</evidence>
<dbReference type="Gene3D" id="1.10.1270.20">
    <property type="entry name" value="tRNA(m1g37)methyltransferase, domain 2"/>
    <property type="match status" value="1"/>
</dbReference>
<evidence type="ECO:0000256" key="16">
    <source>
        <dbReference type="PIRSR" id="PIRSR000386-1"/>
    </source>
</evidence>
<dbReference type="Proteomes" id="UP000824044">
    <property type="component" value="Unassembled WGS sequence"/>
</dbReference>
<accession>A0A9D2DY31</accession>
<dbReference type="FunFam" id="3.40.1280.10:FF:000001">
    <property type="entry name" value="tRNA (guanine-N(1)-)-methyltransferase"/>
    <property type="match status" value="1"/>
</dbReference>
<reference evidence="19" key="1">
    <citation type="journal article" date="2021" name="PeerJ">
        <title>Extensive microbial diversity within the chicken gut microbiome revealed by metagenomics and culture.</title>
        <authorList>
            <person name="Gilroy R."/>
            <person name="Ravi A."/>
            <person name="Getino M."/>
            <person name="Pursley I."/>
            <person name="Horton D.L."/>
            <person name="Alikhan N.F."/>
            <person name="Baker D."/>
            <person name="Gharbi K."/>
            <person name="Hall N."/>
            <person name="Watson M."/>
            <person name="Adriaenssens E.M."/>
            <person name="Foster-Nyarko E."/>
            <person name="Jarju S."/>
            <person name="Secka A."/>
            <person name="Antonio M."/>
            <person name="Oren A."/>
            <person name="Chaudhuri R.R."/>
            <person name="La Ragione R."/>
            <person name="Hildebrand F."/>
            <person name="Pallen M.J."/>
        </authorList>
    </citation>
    <scope>NUCLEOTIDE SEQUENCE</scope>
    <source>
        <strain evidence="19">CHK33-5263</strain>
    </source>
</reference>